<feature type="compositionally biased region" description="Basic and acidic residues" evidence="4">
    <location>
        <begin position="527"/>
        <end position="538"/>
    </location>
</feature>
<accession>A0A5K3EFL2</accession>
<protein>
    <submittedName>
        <fullName evidence="7">FZ domain-containing protein</fullName>
    </submittedName>
</protein>
<reference evidence="7" key="1">
    <citation type="submission" date="2019-11" db="UniProtKB">
        <authorList>
            <consortium name="WormBaseParasite"/>
        </authorList>
    </citation>
    <scope>IDENTIFICATION</scope>
</reference>
<dbReference type="PANTHER" id="PTHR11309:SF148">
    <property type="entry name" value="SECRETED FRIZZLED-RELATED PROTEIN 1"/>
    <property type="match status" value="1"/>
</dbReference>
<dbReference type="AlphaFoldDB" id="A0A5K3EFL2"/>
<organism evidence="7">
    <name type="scientific">Mesocestoides corti</name>
    <name type="common">Flatworm</name>
    <dbReference type="NCBI Taxonomy" id="53468"/>
    <lineage>
        <taxon>Eukaryota</taxon>
        <taxon>Metazoa</taxon>
        <taxon>Spiralia</taxon>
        <taxon>Lophotrochozoa</taxon>
        <taxon>Platyhelminthes</taxon>
        <taxon>Cestoda</taxon>
        <taxon>Eucestoda</taxon>
        <taxon>Cyclophyllidea</taxon>
        <taxon>Mesocestoididae</taxon>
        <taxon>Mesocestoides</taxon>
    </lineage>
</organism>
<feature type="compositionally biased region" description="Basic residues" evidence="4">
    <location>
        <begin position="561"/>
        <end position="570"/>
    </location>
</feature>
<feature type="compositionally biased region" description="Basic residues" evidence="4">
    <location>
        <begin position="503"/>
        <end position="518"/>
    </location>
</feature>
<evidence type="ECO:0000259" key="6">
    <source>
        <dbReference type="PROSITE" id="PS50038"/>
    </source>
</evidence>
<evidence type="ECO:0000313" key="7">
    <source>
        <dbReference type="WBParaSite" id="MCU_000148-RA"/>
    </source>
</evidence>
<feature type="chain" id="PRO_5024417280" evidence="5">
    <location>
        <begin position="19"/>
        <end position="595"/>
    </location>
</feature>
<feature type="region of interest" description="Disordered" evidence="4">
    <location>
        <begin position="468"/>
        <end position="595"/>
    </location>
</feature>
<dbReference type="GO" id="GO:0035567">
    <property type="term" value="P:non-canonical Wnt signaling pathway"/>
    <property type="evidence" value="ECO:0007669"/>
    <property type="project" value="TreeGrafter"/>
</dbReference>
<feature type="region of interest" description="Disordered" evidence="4">
    <location>
        <begin position="250"/>
        <end position="337"/>
    </location>
</feature>
<dbReference type="SUPFAM" id="SSF63501">
    <property type="entry name" value="Frizzled cysteine-rich domain"/>
    <property type="match status" value="1"/>
</dbReference>
<proteinExistence type="predicted"/>
<dbReference type="GO" id="GO:0060070">
    <property type="term" value="P:canonical Wnt signaling pathway"/>
    <property type="evidence" value="ECO:0007669"/>
    <property type="project" value="TreeGrafter"/>
</dbReference>
<evidence type="ECO:0000256" key="5">
    <source>
        <dbReference type="SAM" id="SignalP"/>
    </source>
</evidence>
<dbReference type="WBParaSite" id="MCU_000148-RA">
    <property type="protein sequence ID" value="MCU_000148-RA"/>
    <property type="gene ID" value="MCU_000148"/>
</dbReference>
<keyword evidence="5" id="KW-0732">Signal</keyword>
<feature type="signal peptide" evidence="5">
    <location>
        <begin position="1"/>
        <end position="18"/>
    </location>
</feature>
<dbReference type="PROSITE" id="PS50038">
    <property type="entry name" value="FZ"/>
    <property type="match status" value="1"/>
</dbReference>
<evidence type="ECO:0000256" key="1">
    <source>
        <dbReference type="ARBA" id="ARBA00022473"/>
    </source>
</evidence>
<dbReference type="CDD" id="cd07066">
    <property type="entry name" value="CRD_FZ"/>
    <property type="match status" value="1"/>
</dbReference>
<keyword evidence="2 3" id="KW-1015">Disulfide bond</keyword>
<dbReference type="InterPro" id="IPR020067">
    <property type="entry name" value="Frizzled_dom"/>
</dbReference>
<evidence type="ECO:0000256" key="3">
    <source>
        <dbReference type="PROSITE-ProRule" id="PRU00090"/>
    </source>
</evidence>
<evidence type="ECO:0000256" key="2">
    <source>
        <dbReference type="ARBA" id="ARBA00023157"/>
    </source>
</evidence>
<feature type="domain" description="FZ" evidence="6">
    <location>
        <begin position="42"/>
        <end position="151"/>
    </location>
</feature>
<dbReference type="PANTHER" id="PTHR11309">
    <property type="entry name" value="FRIZZLED"/>
    <property type="match status" value="1"/>
</dbReference>
<dbReference type="GO" id="GO:0017147">
    <property type="term" value="F:Wnt-protein binding"/>
    <property type="evidence" value="ECO:0007669"/>
    <property type="project" value="TreeGrafter"/>
</dbReference>
<dbReference type="SMART" id="SM00063">
    <property type="entry name" value="FRI"/>
    <property type="match status" value="1"/>
</dbReference>
<dbReference type="Pfam" id="PF01392">
    <property type="entry name" value="Fz"/>
    <property type="match status" value="1"/>
</dbReference>
<feature type="compositionally biased region" description="Polar residues" evidence="4">
    <location>
        <begin position="583"/>
        <end position="595"/>
    </location>
</feature>
<keyword evidence="1" id="KW-0217">Developmental protein</keyword>
<dbReference type="InterPro" id="IPR036790">
    <property type="entry name" value="Frizzled_dom_sf"/>
</dbReference>
<dbReference type="InterPro" id="IPR015526">
    <property type="entry name" value="Frizzled/SFRP"/>
</dbReference>
<dbReference type="Gene3D" id="1.10.2000.10">
    <property type="entry name" value="Frizzled cysteine-rich domain"/>
    <property type="match status" value="1"/>
</dbReference>
<feature type="compositionally biased region" description="Basic residues" evidence="4">
    <location>
        <begin position="312"/>
        <end position="333"/>
    </location>
</feature>
<sequence length="595" mass="67885">MQNLLLLLLLLIATQSKGAAFLSKWLLSSVGRRQNPGSLWQCPTLPPDMTYCSQPQLTSYSSSPGSVQEANVWIALLSSNCHPQAMKFVCTVYNPVCLHSHQIMPILPCREFCNEVHRACVSRMYLFGFMWPQQVDCNRFPSEETSMCVSSKRESVTCAPCVQEASRENIIKKYCQADVVVKSQISGVAAFGNTSSLLVTFDKVSERLLPQPPLPSTGNTKPRRFFAQGALSHGFMDTNDERLQLLHQARRVKPKSKPRPQATVEEKKAVATVGEQADQPNVFPKAQTTISPKLETTDPTKSAIDPEAQKAERRKRRREERNRGKPGRRRRDKRSSFFYYPISKDPIPGQNMLLECAGCSLQLPTSPMAPNSATRWLVMAKSLEKSRINGTVGAPNLQITSLMPWQKDTPGFRDALRDIRNIPRAILCNPNTKVELNFDGFQRSEQTTPPPFPQRYPIRTSWSRQGWAPWQRTPNPTWNLPSPFEGLFQNDAGSAAASAGNREKKKRRRQMQRRRKNQTKNTNQRTGDAKKLREEERRLRRKARKERLARMTPAQRMAWTARRRARRARRKELESRRRLQQRPHNLTNGTNSSLL</sequence>
<name>A0A5K3EFL2_MESCO</name>
<evidence type="ECO:0000256" key="4">
    <source>
        <dbReference type="SAM" id="MobiDB-lite"/>
    </source>
</evidence>
<comment type="caution">
    <text evidence="3">Lacks conserved residue(s) required for the propagation of feature annotation.</text>
</comment>
<feature type="disulfide bond" evidence="3">
    <location>
        <begin position="113"/>
        <end position="137"/>
    </location>
</feature>
<dbReference type="GO" id="GO:0005615">
    <property type="term" value="C:extracellular space"/>
    <property type="evidence" value="ECO:0007669"/>
    <property type="project" value="TreeGrafter"/>
</dbReference>